<proteinExistence type="predicted"/>
<dbReference type="Pfam" id="PF01963">
    <property type="entry name" value="TraB_PrgY_gumN"/>
    <property type="match status" value="1"/>
</dbReference>
<sequence length="369" mass="40667">MGQFSLTSRRLAWIDKSAPSTSTGPQLIHRPKESPATVKLLPLVFSLITLCSPAFAECPRVTPFDDLPEAHQAKLIQAAAEEPFSEGIFWRVQKGSLTSYVIGTYHLPDSRTAPLVEQVSRILPDVDQLLVEANRDTQSAFETLLATDPSYAFITEGPTLIDRLTPEEWKELSAAAQDRGLPPFVAAKYQPWFLALTLAIPPCAMAQISAKKPGLDRQIEALFADKDLPVTSLDMVDGLLTLLASESLDEQVKDLRKGMELGMLDLDTDLTAGELYFRQQTGLIWEYTLDKVRRTAGDRADEVLVELAEMEQKLLHDRNTAWAPAILEAVSDRPTLVAVGALHLFGETGVLPLLQDAGFTITRLNVAFD</sequence>
<name>A0A917EM61_9RHOB</name>
<gene>
    <name evidence="1" type="ORF">GCM10011517_29060</name>
</gene>
<comment type="caution">
    <text evidence="1">The sequence shown here is derived from an EMBL/GenBank/DDBJ whole genome shotgun (WGS) entry which is preliminary data.</text>
</comment>
<dbReference type="EMBL" id="BMKN01000002">
    <property type="protein sequence ID" value="GGE59572.1"/>
    <property type="molecule type" value="Genomic_DNA"/>
</dbReference>
<organism evidence="1 2">
    <name type="scientific">Actibacterium pelagium</name>
    <dbReference type="NCBI Taxonomy" id="2029103"/>
    <lineage>
        <taxon>Bacteria</taxon>
        <taxon>Pseudomonadati</taxon>
        <taxon>Pseudomonadota</taxon>
        <taxon>Alphaproteobacteria</taxon>
        <taxon>Rhodobacterales</taxon>
        <taxon>Roseobacteraceae</taxon>
        <taxon>Actibacterium</taxon>
    </lineage>
</organism>
<evidence type="ECO:0000313" key="2">
    <source>
        <dbReference type="Proteomes" id="UP000606730"/>
    </source>
</evidence>
<dbReference type="InterPro" id="IPR002816">
    <property type="entry name" value="TraB/PrgY/GumN_fam"/>
</dbReference>
<dbReference type="AlphaFoldDB" id="A0A917EM61"/>
<evidence type="ECO:0000313" key="1">
    <source>
        <dbReference type="EMBL" id="GGE59572.1"/>
    </source>
</evidence>
<keyword evidence="2" id="KW-1185">Reference proteome</keyword>
<dbReference type="CDD" id="cd14789">
    <property type="entry name" value="Tiki"/>
    <property type="match status" value="1"/>
</dbReference>
<protein>
    <submittedName>
        <fullName evidence="1">TraB/GumN family protein</fullName>
    </submittedName>
</protein>
<accession>A0A917EM61</accession>
<dbReference type="PANTHER" id="PTHR40590">
    <property type="entry name" value="CYTOPLASMIC PROTEIN-RELATED"/>
    <property type="match status" value="1"/>
</dbReference>
<reference evidence="1" key="1">
    <citation type="journal article" date="2014" name="Int. J. Syst. Evol. Microbiol.">
        <title>Complete genome sequence of Corynebacterium casei LMG S-19264T (=DSM 44701T), isolated from a smear-ripened cheese.</title>
        <authorList>
            <consortium name="US DOE Joint Genome Institute (JGI-PGF)"/>
            <person name="Walter F."/>
            <person name="Albersmeier A."/>
            <person name="Kalinowski J."/>
            <person name="Ruckert C."/>
        </authorList>
    </citation>
    <scope>NUCLEOTIDE SEQUENCE</scope>
    <source>
        <strain evidence="1">CGMCC 1.16012</strain>
    </source>
</reference>
<dbReference type="PANTHER" id="PTHR40590:SF1">
    <property type="entry name" value="CYTOPLASMIC PROTEIN"/>
    <property type="match status" value="1"/>
</dbReference>
<dbReference type="InterPro" id="IPR047111">
    <property type="entry name" value="YbaP-like"/>
</dbReference>
<reference evidence="1" key="2">
    <citation type="submission" date="2020-09" db="EMBL/GenBank/DDBJ databases">
        <authorList>
            <person name="Sun Q."/>
            <person name="Zhou Y."/>
        </authorList>
    </citation>
    <scope>NUCLEOTIDE SEQUENCE</scope>
    <source>
        <strain evidence="1">CGMCC 1.16012</strain>
    </source>
</reference>
<dbReference type="Proteomes" id="UP000606730">
    <property type="component" value="Unassembled WGS sequence"/>
</dbReference>